<evidence type="ECO:0000313" key="2">
    <source>
        <dbReference type="Proteomes" id="UP000712281"/>
    </source>
</evidence>
<gene>
    <name evidence="1" type="ORF">F2Q68_00012809</name>
</gene>
<dbReference type="EMBL" id="QGKW02001940">
    <property type="protein sequence ID" value="KAF2555609.1"/>
    <property type="molecule type" value="Genomic_DNA"/>
</dbReference>
<organism evidence="1 2">
    <name type="scientific">Brassica cretica</name>
    <name type="common">Mustard</name>
    <dbReference type="NCBI Taxonomy" id="69181"/>
    <lineage>
        <taxon>Eukaryota</taxon>
        <taxon>Viridiplantae</taxon>
        <taxon>Streptophyta</taxon>
        <taxon>Embryophyta</taxon>
        <taxon>Tracheophyta</taxon>
        <taxon>Spermatophyta</taxon>
        <taxon>Magnoliopsida</taxon>
        <taxon>eudicotyledons</taxon>
        <taxon>Gunneridae</taxon>
        <taxon>Pentapetalae</taxon>
        <taxon>rosids</taxon>
        <taxon>malvids</taxon>
        <taxon>Brassicales</taxon>
        <taxon>Brassicaceae</taxon>
        <taxon>Brassiceae</taxon>
        <taxon>Brassica</taxon>
    </lineage>
</organism>
<dbReference type="Proteomes" id="UP000712281">
    <property type="component" value="Unassembled WGS sequence"/>
</dbReference>
<comment type="caution">
    <text evidence="1">The sequence shown here is derived from an EMBL/GenBank/DDBJ whole genome shotgun (WGS) entry which is preliminary data.</text>
</comment>
<proteinExistence type="predicted"/>
<reference evidence="1" key="1">
    <citation type="submission" date="2019-12" db="EMBL/GenBank/DDBJ databases">
        <title>Genome sequencing and annotation of Brassica cretica.</title>
        <authorList>
            <person name="Studholme D.J."/>
            <person name="Sarris P.F."/>
        </authorList>
    </citation>
    <scope>NUCLEOTIDE SEQUENCE</scope>
    <source>
        <strain evidence="1">PFS-001/15</strain>
        <tissue evidence="1">Leaf</tissue>
    </source>
</reference>
<dbReference type="AlphaFoldDB" id="A0A8S9HCJ8"/>
<evidence type="ECO:0000313" key="1">
    <source>
        <dbReference type="EMBL" id="KAF2555609.1"/>
    </source>
</evidence>
<sequence length="59" mass="6548">MMRVLRFFCVSDQLIRCLPLESDGSLNTVFAGFPGSGEPFHCLRQLTTGVLLVPFDPAF</sequence>
<protein>
    <submittedName>
        <fullName evidence="1">Uncharacterized protein</fullName>
    </submittedName>
</protein>
<name>A0A8S9HCJ8_BRACR</name>
<accession>A0A8S9HCJ8</accession>